<dbReference type="SUPFAM" id="SSF50998">
    <property type="entry name" value="Quinoprotein alcohol dehydrogenase-like"/>
    <property type="match status" value="1"/>
</dbReference>
<protein>
    <recommendedName>
        <fullName evidence="5">Cilia- and flagella-associated protein 251</fullName>
    </recommendedName>
</protein>
<dbReference type="GO" id="GO:0036126">
    <property type="term" value="C:sperm flagellum"/>
    <property type="evidence" value="ECO:0007669"/>
    <property type="project" value="TreeGrafter"/>
</dbReference>
<keyword evidence="4" id="KW-0966">Cell projection</keyword>
<evidence type="ECO:0000256" key="1">
    <source>
        <dbReference type="ARBA" id="ARBA00004138"/>
    </source>
</evidence>
<dbReference type="InterPro" id="IPR001680">
    <property type="entry name" value="WD40_rpt"/>
</dbReference>
<comment type="subcellular location">
    <subcellularLocation>
        <location evidence="1">Cell projection</location>
        <location evidence="1">Cilium</location>
    </subcellularLocation>
</comment>
<gene>
    <name evidence="6" type="primary">Wdr66</name>
    <name evidence="6" type="ORF">NICCHL_R13092</name>
</gene>
<evidence type="ECO:0000256" key="2">
    <source>
        <dbReference type="ARBA" id="ARBA00022574"/>
    </source>
</evidence>
<comment type="caution">
    <text evidence="6">The sequence shown here is derived from an EMBL/GenBank/DDBJ whole genome shotgun (WGS) entry which is preliminary data.</text>
</comment>
<dbReference type="Gene3D" id="2.130.10.10">
    <property type="entry name" value="YVTN repeat-like/Quinoprotein amine dehydrogenase"/>
    <property type="match status" value="2"/>
</dbReference>
<evidence type="ECO:0000256" key="3">
    <source>
        <dbReference type="ARBA" id="ARBA00022737"/>
    </source>
</evidence>
<dbReference type="SMART" id="SM00320">
    <property type="entry name" value="WD40"/>
    <property type="match status" value="8"/>
</dbReference>
<dbReference type="PANTHER" id="PTHR13720">
    <property type="entry name" value="WD-40 REPEAT PROTEIN"/>
    <property type="match status" value="1"/>
</dbReference>
<dbReference type="InterPro" id="IPR036322">
    <property type="entry name" value="WD40_repeat_dom_sf"/>
</dbReference>
<feature type="non-terminal residue" evidence="6">
    <location>
        <position position="910"/>
    </location>
</feature>
<dbReference type="OrthoDB" id="4899631at2759"/>
<accession>A0A852HYH8</accession>
<dbReference type="Proteomes" id="UP000653383">
    <property type="component" value="Unassembled WGS sequence"/>
</dbReference>
<keyword evidence="2" id="KW-0853">WD repeat</keyword>
<evidence type="ECO:0000256" key="4">
    <source>
        <dbReference type="ARBA" id="ARBA00023273"/>
    </source>
</evidence>
<dbReference type="Gene3D" id="1.10.238.10">
    <property type="entry name" value="EF-hand"/>
    <property type="match status" value="1"/>
</dbReference>
<dbReference type="SUPFAM" id="SSF47473">
    <property type="entry name" value="EF-hand"/>
    <property type="match status" value="1"/>
</dbReference>
<dbReference type="EMBL" id="WAAE01011715">
    <property type="protein sequence ID" value="NXX29839.1"/>
    <property type="molecule type" value="Genomic_DNA"/>
</dbReference>
<dbReference type="PANTHER" id="PTHR13720:SF13">
    <property type="entry name" value="CILIA- AND FLAGELLA-ASSOCIATED PROTEIN 251"/>
    <property type="match status" value="1"/>
</dbReference>
<dbReference type="SUPFAM" id="SSF50978">
    <property type="entry name" value="WD40 repeat-like"/>
    <property type="match status" value="1"/>
</dbReference>
<reference evidence="6" key="1">
    <citation type="submission" date="2020-02" db="EMBL/GenBank/DDBJ databases">
        <title>Bird 10,000 Genomes (B10K) Project - Family phase.</title>
        <authorList>
            <person name="Zhang G."/>
        </authorList>
    </citation>
    <scope>NUCLEOTIDE SEQUENCE</scope>
    <source>
        <strain evidence="6">B10K-DU-002-40</strain>
        <tissue evidence="6">Muscle</tissue>
    </source>
</reference>
<name>A0A852HYH8_9PASS</name>
<dbReference type="InterPro" id="IPR050630">
    <property type="entry name" value="WD_repeat_EMAP"/>
</dbReference>
<evidence type="ECO:0000256" key="5">
    <source>
        <dbReference type="ARBA" id="ARBA00040994"/>
    </source>
</evidence>
<keyword evidence="7" id="KW-1185">Reference proteome</keyword>
<evidence type="ECO:0000313" key="7">
    <source>
        <dbReference type="Proteomes" id="UP000653383"/>
    </source>
</evidence>
<dbReference type="InterPro" id="IPR015943">
    <property type="entry name" value="WD40/YVTN_repeat-like_dom_sf"/>
</dbReference>
<feature type="non-terminal residue" evidence="6">
    <location>
        <position position="1"/>
    </location>
</feature>
<evidence type="ECO:0000313" key="6">
    <source>
        <dbReference type="EMBL" id="NXX29839.1"/>
    </source>
</evidence>
<proteinExistence type="predicted"/>
<sequence length="910" mass="102222">SLVWGATPGVLFQKNRDSSLHPLDLSWVFGYNSSLAVHSLMDGEERVLLYVSSHTVVIHDILQNKQFHLQGHTNVISCLSVSEDKRWVATSDRGPDALIMVWDSYSGVPVRTIFESHPEDGVCAIAISQDAKYLVTISAATVQKVCVWRWTLPTEKAICSIELKPEFGHQDYVIFNPQNPHEFVSNSKTQMIFYLWVSRNMGSHVSAWLLSPQTFKCMVGQFSQSVFHFNNIRVLTGTSAGKLVVWDMDNPRTLPKELPPKPHGITATKVVSMQKESLTVLKVLDSCIVTGDVEGQVKFYDGELRLLTIYSHDKVGPIQSISFSTILRDPPTSWSDSLNSVSLTLNRNFILSTSDATMFHVATDSINFERIMQEAKKAVNAIACHPQEPLVAVGSHCGLLKVWEYKQTQYLVSRIFTDAGIQCLSYDPEGYFLAAGFTDGSVYILDAISLQSICEEFQFSKGPVTHISFSHDSKYLATADENYSVTVYKRVQQNGSRCWEHLAGLDSHYKPIRSILFGVHSDSNEPRLLSLGEDRQLVEYDLKTSIKDHLVVTHRDRLEQAAVPLCLTWYPHLSTESFFLTANNCYKMKLYNTTTKMCRKTLLGPTYGSPLEKIQILPRTSSADPQQHYLVYITKDKVGLQMLPVDGNPHKSSAFICHPDGASNFAISHDGRYIFTAGGKERTFMKWKVNLPALDAAAFLGGEDLIPFYNLLDGGREGKFFRELEDYFYYVQLCSQGIDTLEKRQVSTHILLEEIPSVMRAIGFYPSEDEIEEMTNEVKFSKYADTGEEVTKINLGDFIKLYINHRPVLGLSMRTIQQAFQVLGYDNKKGDKVIDRGDFLSLLQCRGEQMTEDELAECLTTLLGRRPRKEGSELDTCDPTGAAALTEEEIPAEITAELFVADILGLPIAE</sequence>
<dbReference type="InterPro" id="IPR011992">
    <property type="entry name" value="EF-hand-dom_pair"/>
</dbReference>
<dbReference type="AlphaFoldDB" id="A0A852HYH8"/>
<dbReference type="Pfam" id="PF00400">
    <property type="entry name" value="WD40"/>
    <property type="match status" value="4"/>
</dbReference>
<dbReference type="InterPro" id="IPR011047">
    <property type="entry name" value="Quinoprotein_ADH-like_sf"/>
</dbReference>
<keyword evidence="3" id="KW-0677">Repeat</keyword>
<organism evidence="6 7">
    <name type="scientific">Nicator chloris</name>
    <dbReference type="NCBI Taxonomy" id="237433"/>
    <lineage>
        <taxon>Eukaryota</taxon>
        <taxon>Metazoa</taxon>
        <taxon>Chordata</taxon>
        <taxon>Craniata</taxon>
        <taxon>Vertebrata</taxon>
        <taxon>Euteleostomi</taxon>
        <taxon>Archelosauria</taxon>
        <taxon>Archosauria</taxon>
        <taxon>Dinosauria</taxon>
        <taxon>Saurischia</taxon>
        <taxon>Theropoda</taxon>
        <taxon>Coelurosauria</taxon>
        <taxon>Aves</taxon>
        <taxon>Neognathae</taxon>
        <taxon>Neoaves</taxon>
        <taxon>Telluraves</taxon>
        <taxon>Australaves</taxon>
        <taxon>Passeriformes</taxon>
        <taxon>Sylvioidea</taxon>
        <taxon>Pycnonotidae</taxon>
        <taxon>Nicator</taxon>
    </lineage>
</organism>